<sequence>MVSKKKKAGAVAGTDLRITVLANSSENSLDALRAQYLAEIFALPPDTALVVAELAFGEARE</sequence>
<dbReference type="AlphaFoldDB" id="A0A8I2C741"/>
<dbReference type="RefSeq" id="WP_209945334.1">
    <property type="nucleotide sequence ID" value="NZ_JAFICZ010000001.1"/>
</dbReference>
<accession>A0A8I2C741</accession>
<dbReference type="EMBL" id="JAFICZ010000001">
    <property type="protein sequence ID" value="MBP1297579.1"/>
    <property type="molecule type" value="Genomic_DNA"/>
</dbReference>
<reference evidence="1" key="1">
    <citation type="submission" date="2021-02" db="EMBL/GenBank/DDBJ databases">
        <title>Genomic Encyclopedia of Type Strains, Phase IV (KMG-V): Genome sequencing to study the core and pangenomes of soil and plant-associated prokaryotes.</title>
        <authorList>
            <person name="Whitman W."/>
        </authorList>
    </citation>
    <scope>NUCLEOTIDE SEQUENCE</scope>
    <source>
        <strain evidence="1">USDA 406</strain>
    </source>
</reference>
<name>A0A8I2C741_BRAEL</name>
<comment type="caution">
    <text evidence="1">The sequence shown here is derived from an EMBL/GenBank/DDBJ whole genome shotgun (WGS) entry which is preliminary data.</text>
</comment>
<evidence type="ECO:0000313" key="2">
    <source>
        <dbReference type="Proteomes" id="UP000673383"/>
    </source>
</evidence>
<proteinExistence type="predicted"/>
<organism evidence="1 2">
    <name type="scientific">Bradyrhizobium elkanii</name>
    <dbReference type="NCBI Taxonomy" id="29448"/>
    <lineage>
        <taxon>Bacteria</taxon>
        <taxon>Pseudomonadati</taxon>
        <taxon>Pseudomonadota</taxon>
        <taxon>Alphaproteobacteria</taxon>
        <taxon>Hyphomicrobiales</taxon>
        <taxon>Nitrobacteraceae</taxon>
        <taxon>Bradyrhizobium</taxon>
    </lineage>
</organism>
<gene>
    <name evidence="1" type="ORF">JOH49_007332</name>
</gene>
<protein>
    <submittedName>
        <fullName evidence="1">Uncharacterized protein</fullName>
    </submittedName>
</protein>
<dbReference type="Proteomes" id="UP000673383">
    <property type="component" value="Unassembled WGS sequence"/>
</dbReference>
<evidence type="ECO:0000313" key="1">
    <source>
        <dbReference type="EMBL" id="MBP1297579.1"/>
    </source>
</evidence>